<comment type="caution">
    <text evidence="5">The sequence shown here is derived from an EMBL/GenBank/DDBJ whole genome shotgun (WGS) entry which is preliminary data.</text>
</comment>
<dbReference type="InterPro" id="IPR018357">
    <property type="entry name" value="Hexapep_transf_CS"/>
</dbReference>
<evidence type="ECO:0000256" key="1">
    <source>
        <dbReference type="ARBA" id="ARBA00007274"/>
    </source>
</evidence>
<dbReference type="PANTHER" id="PTHR43300">
    <property type="entry name" value="ACETYLTRANSFERASE"/>
    <property type="match status" value="1"/>
</dbReference>
<comment type="similarity">
    <text evidence="1">Belongs to the transferase hexapeptide repeat family.</text>
</comment>
<dbReference type="Pfam" id="PF00132">
    <property type="entry name" value="Hexapep"/>
    <property type="match status" value="1"/>
</dbReference>
<dbReference type="PROSITE" id="PS00101">
    <property type="entry name" value="HEXAPEP_TRANSFERASES"/>
    <property type="match status" value="1"/>
</dbReference>
<accession>A0A2S9JXA5</accession>
<gene>
    <name evidence="5" type="ORF">C5750_02160</name>
</gene>
<evidence type="ECO:0000313" key="6">
    <source>
        <dbReference type="Proteomes" id="UP000238563"/>
    </source>
</evidence>
<dbReference type="InterPro" id="IPR011004">
    <property type="entry name" value="Trimer_LpxA-like_sf"/>
</dbReference>
<keyword evidence="4" id="KW-0012">Acyltransferase</keyword>
<organism evidence="5 6">
    <name type="scientific">Phyllobacterium myrsinacearum</name>
    <dbReference type="NCBI Taxonomy" id="28101"/>
    <lineage>
        <taxon>Bacteria</taxon>
        <taxon>Pseudomonadati</taxon>
        <taxon>Pseudomonadota</taxon>
        <taxon>Alphaproteobacteria</taxon>
        <taxon>Hyphomicrobiales</taxon>
        <taxon>Phyllobacteriaceae</taxon>
        <taxon>Phyllobacterium</taxon>
    </lineage>
</organism>
<keyword evidence="3" id="KW-0677">Repeat</keyword>
<dbReference type="Gene3D" id="2.160.10.10">
    <property type="entry name" value="Hexapeptide repeat proteins"/>
    <property type="match status" value="1"/>
</dbReference>
<evidence type="ECO:0000256" key="3">
    <source>
        <dbReference type="ARBA" id="ARBA00022737"/>
    </source>
</evidence>
<evidence type="ECO:0000256" key="2">
    <source>
        <dbReference type="ARBA" id="ARBA00022679"/>
    </source>
</evidence>
<sequence length="210" mass="23708">MADPDDLRFQNPEPRIHPTAQLKGVKLGRFAEVSERVILRDVTMGDFSYIERHSEGIYADIGRFCSIASNVRINALEHPMERLTTHKVSYRPNEFFRYQGVDFGFRARRQAKRVSIGHDVWIGHGAVIMPGISIGHGAVIGANAVVTKNVAPYTIVAGNPARLIRPRFPATIAERLMALAWWDWPATTIFEAIPDIQSLSIEDFLAKWER</sequence>
<dbReference type="OrthoDB" id="9815592at2"/>
<keyword evidence="6" id="KW-1185">Reference proteome</keyword>
<dbReference type="RefSeq" id="WP_105732215.1">
    <property type="nucleotide sequence ID" value="NZ_PVBT01000001.1"/>
</dbReference>
<dbReference type="PANTHER" id="PTHR43300:SF11">
    <property type="entry name" value="ACETYLTRANSFERASE RV3034C-RELATED"/>
    <property type="match status" value="1"/>
</dbReference>
<dbReference type="GO" id="GO:0016746">
    <property type="term" value="F:acyltransferase activity"/>
    <property type="evidence" value="ECO:0007669"/>
    <property type="project" value="UniProtKB-KW"/>
</dbReference>
<evidence type="ECO:0000256" key="4">
    <source>
        <dbReference type="ARBA" id="ARBA00023315"/>
    </source>
</evidence>
<dbReference type="NCBIfam" id="TIGR03308">
    <property type="entry name" value="phn_thr-fam"/>
    <property type="match status" value="1"/>
</dbReference>
<dbReference type="InterPro" id="IPR001451">
    <property type="entry name" value="Hexapep"/>
</dbReference>
<reference evidence="5 6" key="1">
    <citation type="submission" date="2018-02" db="EMBL/GenBank/DDBJ databases">
        <title>The draft genome of Phyllobacterium myrsinacearum DSM5892.</title>
        <authorList>
            <person name="Li L."/>
            <person name="Liu L."/>
            <person name="Zhang X."/>
            <person name="Wang T."/>
        </authorList>
    </citation>
    <scope>NUCLEOTIDE SEQUENCE [LARGE SCALE GENOMIC DNA]</scope>
    <source>
        <strain evidence="5 6">DSM 5892</strain>
    </source>
</reference>
<dbReference type="AlphaFoldDB" id="A0A2S9JXA5"/>
<protein>
    <submittedName>
        <fullName evidence="5">Antibiotic acetyltransferase</fullName>
    </submittedName>
</protein>
<name>A0A2S9JXA5_9HYPH</name>
<evidence type="ECO:0000313" key="5">
    <source>
        <dbReference type="EMBL" id="PRD57975.1"/>
    </source>
</evidence>
<keyword evidence="2 5" id="KW-0808">Transferase</keyword>
<dbReference type="EMBL" id="PVBT01000001">
    <property type="protein sequence ID" value="PRD57975.1"/>
    <property type="molecule type" value="Genomic_DNA"/>
</dbReference>
<dbReference type="CDD" id="cd03349">
    <property type="entry name" value="LbH_XAT"/>
    <property type="match status" value="1"/>
</dbReference>
<dbReference type="InterPro" id="IPR017694">
    <property type="entry name" value="Phosphonate_tfrase_rpt"/>
</dbReference>
<proteinExistence type="inferred from homology"/>
<dbReference type="Proteomes" id="UP000238563">
    <property type="component" value="Unassembled WGS sequence"/>
</dbReference>
<dbReference type="InterPro" id="IPR050179">
    <property type="entry name" value="Trans_hexapeptide_repeat"/>
</dbReference>
<dbReference type="SUPFAM" id="SSF51161">
    <property type="entry name" value="Trimeric LpxA-like enzymes"/>
    <property type="match status" value="1"/>
</dbReference>